<dbReference type="AlphaFoldDB" id="A0A3M8AJS8"/>
<name>A0A3M8AJS8_9MICO</name>
<protein>
    <recommendedName>
        <fullName evidence="5">SHOCT domain-containing protein</fullName>
    </recommendedName>
</protein>
<keyword evidence="2" id="KW-0812">Transmembrane</keyword>
<comment type="caution">
    <text evidence="3">The sequence shown here is derived from an EMBL/GenBank/DDBJ whole genome shotgun (WGS) entry which is preliminary data.</text>
</comment>
<keyword evidence="2" id="KW-0472">Membrane</keyword>
<accession>A0A3M8AJS8</accession>
<gene>
    <name evidence="3" type="ORF">EDM22_03210</name>
</gene>
<proteinExistence type="predicted"/>
<dbReference type="EMBL" id="RHHB01000003">
    <property type="protein sequence ID" value="RNB51462.1"/>
    <property type="molecule type" value="Genomic_DNA"/>
</dbReference>
<evidence type="ECO:0000313" key="4">
    <source>
        <dbReference type="Proteomes" id="UP000275048"/>
    </source>
</evidence>
<evidence type="ECO:0000313" key="3">
    <source>
        <dbReference type="EMBL" id="RNB51462.1"/>
    </source>
</evidence>
<feature type="region of interest" description="Disordered" evidence="1">
    <location>
        <begin position="33"/>
        <end position="52"/>
    </location>
</feature>
<reference evidence="3 4" key="1">
    <citation type="submission" date="2018-10" db="EMBL/GenBank/DDBJ databases">
        <title>Isolation, diversity and antibacterial activity of antinobacteria from the wheat rhizosphere soil.</title>
        <authorList>
            <person name="Sun T."/>
        </authorList>
    </citation>
    <scope>NUCLEOTIDE SEQUENCE [LARGE SCALE GENOMIC DNA]</scope>
    <source>
        <strain evidence="3 4">SJ-23</strain>
    </source>
</reference>
<feature type="transmembrane region" description="Helical" evidence="2">
    <location>
        <begin position="6"/>
        <end position="27"/>
    </location>
</feature>
<evidence type="ECO:0000256" key="2">
    <source>
        <dbReference type="SAM" id="Phobius"/>
    </source>
</evidence>
<evidence type="ECO:0008006" key="5">
    <source>
        <dbReference type="Google" id="ProtNLM"/>
    </source>
</evidence>
<evidence type="ECO:0000256" key="1">
    <source>
        <dbReference type="SAM" id="MobiDB-lite"/>
    </source>
</evidence>
<keyword evidence="4" id="KW-1185">Reference proteome</keyword>
<sequence length="87" mass="9357">MGFGWIWGVLGFLLLIGALVALILLVVRQSNRSAPVSHQPAADVPPTPPRSTARAIAEERLARGEITPEEYREIVRALDETSSPPGA</sequence>
<dbReference type="Proteomes" id="UP000275048">
    <property type="component" value="Unassembled WGS sequence"/>
</dbReference>
<keyword evidence="2" id="KW-1133">Transmembrane helix</keyword>
<organism evidence="3 4">
    <name type="scientific">Agromyces tardus</name>
    <dbReference type="NCBI Taxonomy" id="2583849"/>
    <lineage>
        <taxon>Bacteria</taxon>
        <taxon>Bacillati</taxon>
        <taxon>Actinomycetota</taxon>
        <taxon>Actinomycetes</taxon>
        <taxon>Micrococcales</taxon>
        <taxon>Microbacteriaceae</taxon>
        <taxon>Agromyces</taxon>
    </lineage>
</organism>